<feature type="domain" description="DUF1156" evidence="1">
    <location>
        <begin position="11"/>
        <end position="61"/>
    </location>
</feature>
<dbReference type="AlphaFoldDB" id="I3XRK3"/>
<dbReference type="InterPro" id="IPR009537">
    <property type="entry name" value="DUF1156"/>
</dbReference>
<dbReference type="Pfam" id="PF06634">
    <property type="entry name" value="DUF1156"/>
    <property type="match status" value="1"/>
</dbReference>
<dbReference type="KEGG" id="dfd:Desfe_0677"/>
<dbReference type="EMBL" id="CP003321">
    <property type="protein sequence ID" value="AFL66577.1"/>
    <property type="molecule type" value="Genomic_DNA"/>
</dbReference>
<evidence type="ECO:0000259" key="1">
    <source>
        <dbReference type="Pfam" id="PF06634"/>
    </source>
</evidence>
<organism evidence="2 3">
    <name type="scientific">Desulfurococcus amylolyticus DSM 16532</name>
    <dbReference type="NCBI Taxonomy" id="768672"/>
    <lineage>
        <taxon>Archaea</taxon>
        <taxon>Thermoproteota</taxon>
        <taxon>Thermoprotei</taxon>
        <taxon>Desulfurococcales</taxon>
        <taxon>Desulfurococcaceae</taxon>
        <taxon>Desulfurococcus</taxon>
    </lineage>
</organism>
<protein>
    <recommendedName>
        <fullName evidence="1">DUF1156 domain-containing protein</fullName>
    </recommendedName>
</protein>
<dbReference type="SUPFAM" id="SSF53335">
    <property type="entry name" value="S-adenosyl-L-methionine-dependent methyltransferases"/>
    <property type="match status" value="1"/>
</dbReference>
<name>I3XRK3_DESAM</name>
<dbReference type="eggNOG" id="arCOG00889">
    <property type="taxonomic scope" value="Archaea"/>
</dbReference>
<dbReference type="REBASE" id="48974">
    <property type="entry name" value="M.Dfe16532ORF677P"/>
</dbReference>
<gene>
    <name evidence="2" type="ORF">Desfe_0677</name>
</gene>
<dbReference type="Proteomes" id="UP000006175">
    <property type="component" value="Chromosome"/>
</dbReference>
<sequence>MDRRFIESHHFPVDRVNEASSKEKQGGGRPPYWEMVFWWTRKPLASARAVIAGALLPDSISREEFMYATRLSSVEGVPHRNNPFIPARYHDIFKQARLLDPFAGFGSIPLEAIRLGIGEVVAVELLPVAYVFLKAVLEIPKWASDRGLGEKLVEDVEEWGKWVLGQLRTDRDIQEVYDEDTAVYIGSWEIKCPHCGRYTPLIGNWWLARTYRGSSEESESEEEEEVRKGLFQRLAWMEPVRQGDTVHIRVVDLNKELGRTQVGARGCQ</sequence>
<reference evidence="2 3" key="1">
    <citation type="journal article" date="2012" name="J. Bacteriol.">
        <title>Complete Genome Sequence of Desulfurococcus fermentans, a Hyperthermophilic Cellulolytic Crenarchaeon Isolated from a Freshwater Hot Spring in Kamchatka, Russia.</title>
        <authorList>
            <person name="Susanti D."/>
            <person name="Johnson E.F."/>
            <person name="Rodriguez J.R."/>
            <person name="Anderson I."/>
            <person name="Perevalova A.A."/>
            <person name="Kyrpides N."/>
            <person name="Lucas S."/>
            <person name="Han J."/>
            <person name="Lapidus A."/>
            <person name="Cheng J.F."/>
            <person name="Goodwin L."/>
            <person name="Pitluck S."/>
            <person name="Mavrommatis K."/>
            <person name="Peters L."/>
            <person name="Land M.L."/>
            <person name="Hauser L."/>
            <person name="Gopalan V."/>
            <person name="Chan P.P."/>
            <person name="Lowe T.M."/>
            <person name="Atomi H."/>
            <person name="Bonch-Osmolovskaya E.A."/>
            <person name="Woyke T."/>
            <person name="Mukhopadhyay B."/>
        </authorList>
    </citation>
    <scope>NUCLEOTIDE SEQUENCE [LARGE SCALE GENOMIC DNA]</scope>
    <source>
        <strain evidence="2 3">DSM 16532</strain>
    </source>
</reference>
<evidence type="ECO:0000313" key="3">
    <source>
        <dbReference type="Proteomes" id="UP000006175"/>
    </source>
</evidence>
<dbReference type="HOGENOM" id="CLU_1096681_0_0_2"/>
<proteinExistence type="predicted"/>
<dbReference type="Gene3D" id="3.40.50.150">
    <property type="entry name" value="Vaccinia Virus protein VP39"/>
    <property type="match status" value="1"/>
</dbReference>
<keyword evidence="3" id="KW-1185">Reference proteome</keyword>
<dbReference type="RefSeq" id="WP_014767478.1">
    <property type="nucleotide sequence ID" value="NC_018001.1"/>
</dbReference>
<accession>I3XRK3</accession>
<evidence type="ECO:0000313" key="2">
    <source>
        <dbReference type="EMBL" id="AFL66577.1"/>
    </source>
</evidence>
<dbReference type="InterPro" id="IPR029063">
    <property type="entry name" value="SAM-dependent_MTases_sf"/>
</dbReference>
<dbReference type="GeneID" id="13061050"/>